<reference evidence="4" key="1">
    <citation type="journal article" date="2020" name="mSystems">
        <title>Genome- and Community-Level Interaction Insights into Carbon Utilization and Element Cycling Functions of Hydrothermarchaeota in Hydrothermal Sediment.</title>
        <authorList>
            <person name="Zhou Z."/>
            <person name="Liu Y."/>
            <person name="Xu W."/>
            <person name="Pan J."/>
            <person name="Luo Z.H."/>
            <person name="Li M."/>
        </authorList>
    </citation>
    <scope>NUCLEOTIDE SEQUENCE [LARGE SCALE GENOMIC DNA]</scope>
    <source>
        <strain evidence="4">SpSt-477</strain>
    </source>
</reference>
<dbReference type="InterPro" id="IPR036291">
    <property type="entry name" value="NAD(P)-bd_dom_sf"/>
</dbReference>
<dbReference type="EMBL" id="DSUH01000201">
    <property type="protein sequence ID" value="HGU32897.1"/>
    <property type="molecule type" value="Genomic_DNA"/>
</dbReference>
<evidence type="ECO:0000259" key="3">
    <source>
        <dbReference type="PROSITE" id="PS51201"/>
    </source>
</evidence>
<dbReference type="GO" id="GO:0015079">
    <property type="term" value="F:potassium ion transmembrane transporter activity"/>
    <property type="evidence" value="ECO:0007669"/>
    <property type="project" value="InterPro"/>
</dbReference>
<feature type="domain" description="RCK N-terminal" evidence="3">
    <location>
        <begin position="4"/>
        <end position="122"/>
    </location>
</feature>
<evidence type="ECO:0000256" key="2">
    <source>
        <dbReference type="ARBA" id="ARBA00022958"/>
    </source>
</evidence>
<dbReference type="Pfam" id="PF02254">
    <property type="entry name" value="TrkA_N"/>
    <property type="match status" value="1"/>
</dbReference>
<evidence type="ECO:0000313" key="4">
    <source>
        <dbReference type="EMBL" id="HGU32897.1"/>
    </source>
</evidence>
<dbReference type="PANTHER" id="PTHR43833">
    <property type="entry name" value="POTASSIUM CHANNEL PROTEIN 2-RELATED-RELATED"/>
    <property type="match status" value="1"/>
</dbReference>
<dbReference type="InterPro" id="IPR006036">
    <property type="entry name" value="K_uptake_TrkA"/>
</dbReference>
<organism evidence="4">
    <name type="scientific">Desulfatirhabdium butyrativorans</name>
    <dbReference type="NCBI Taxonomy" id="340467"/>
    <lineage>
        <taxon>Bacteria</taxon>
        <taxon>Pseudomonadati</taxon>
        <taxon>Thermodesulfobacteriota</taxon>
        <taxon>Desulfobacteria</taxon>
        <taxon>Desulfobacterales</taxon>
        <taxon>Desulfatirhabdiaceae</taxon>
        <taxon>Desulfatirhabdium</taxon>
    </lineage>
</organism>
<keyword evidence="1" id="KW-0633">Potassium transport</keyword>
<accession>A0A7C4RSJ9</accession>
<dbReference type="PROSITE" id="PS51201">
    <property type="entry name" value="RCK_N"/>
    <property type="match status" value="1"/>
</dbReference>
<dbReference type="PANTHER" id="PTHR43833:SF8">
    <property type="entry name" value="TRK SYSTEM POTASSIUM UPTAKE PROTEIN TRKA"/>
    <property type="match status" value="1"/>
</dbReference>
<keyword evidence="1" id="KW-0813">Transport</keyword>
<dbReference type="GO" id="GO:0005886">
    <property type="term" value="C:plasma membrane"/>
    <property type="evidence" value="ECO:0007669"/>
    <property type="project" value="InterPro"/>
</dbReference>
<dbReference type="AlphaFoldDB" id="A0A7C4RSJ9"/>
<evidence type="ECO:0000256" key="1">
    <source>
        <dbReference type="ARBA" id="ARBA00022538"/>
    </source>
</evidence>
<dbReference type="Gene3D" id="3.40.50.720">
    <property type="entry name" value="NAD(P)-binding Rossmann-like Domain"/>
    <property type="match status" value="1"/>
</dbReference>
<dbReference type="InterPro" id="IPR050721">
    <property type="entry name" value="Trk_Ktr_HKT_K-transport"/>
</dbReference>
<proteinExistence type="predicted"/>
<sequence>MKHDRYIVIVGCGRLGSLLANRLSRNGNSVVVIDRDEATFENLSVDFSGFRIHGDATHMAVLKSAKVGRADVVLTTTREDNINLMVAQVAQKVFGVSCVIARIFDPKRERVYAHLGIDTVCPTTAAAEMFLRNMDGMMK</sequence>
<protein>
    <submittedName>
        <fullName evidence="4">TrkA family potassium uptake protein</fullName>
    </submittedName>
</protein>
<gene>
    <name evidence="4" type="ORF">ENS29_08575</name>
</gene>
<keyword evidence="1" id="KW-0406">Ion transport</keyword>
<dbReference type="InterPro" id="IPR003148">
    <property type="entry name" value="RCK_N"/>
</dbReference>
<keyword evidence="2" id="KW-0630">Potassium</keyword>
<dbReference type="PRINTS" id="PR00335">
    <property type="entry name" value="KUPTAKETRKA"/>
</dbReference>
<dbReference type="SUPFAM" id="SSF51735">
    <property type="entry name" value="NAD(P)-binding Rossmann-fold domains"/>
    <property type="match status" value="1"/>
</dbReference>
<comment type="caution">
    <text evidence="4">The sequence shown here is derived from an EMBL/GenBank/DDBJ whole genome shotgun (WGS) entry which is preliminary data.</text>
</comment>
<name>A0A7C4RSJ9_9BACT</name>